<feature type="domain" description="HTH hxlR-type" evidence="1">
    <location>
        <begin position="1"/>
        <end position="56"/>
    </location>
</feature>
<proteinExistence type="predicted"/>
<keyword evidence="3" id="KW-1185">Reference proteome</keyword>
<dbReference type="SUPFAM" id="SSF46785">
    <property type="entry name" value="Winged helix' DNA-binding domain"/>
    <property type="match status" value="1"/>
</dbReference>
<dbReference type="Gene3D" id="1.10.10.10">
    <property type="entry name" value="Winged helix-like DNA-binding domain superfamily/Winged helix DNA-binding domain"/>
    <property type="match status" value="1"/>
</dbReference>
<organism evidence="2 3">
    <name type="scientific">Mucilaginibacter terrigena</name>
    <dbReference type="NCBI Taxonomy" id="2492395"/>
    <lineage>
        <taxon>Bacteria</taxon>
        <taxon>Pseudomonadati</taxon>
        <taxon>Bacteroidota</taxon>
        <taxon>Sphingobacteriia</taxon>
        <taxon>Sphingobacteriales</taxon>
        <taxon>Sphingobacteriaceae</taxon>
        <taxon>Mucilaginibacter</taxon>
    </lineage>
</organism>
<reference evidence="2 3" key="1">
    <citation type="submission" date="2019-02" db="EMBL/GenBank/DDBJ databases">
        <title>Bacterial novel species Mucilaginibacter sp. 17JY9-4 isolated from soil.</title>
        <authorList>
            <person name="Jung H.-Y."/>
        </authorList>
    </citation>
    <scope>NUCLEOTIDE SEQUENCE [LARGE SCALE GENOMIC DNA]</scope>
    <source>
        <strain evidence="2 3">17JY9-4</strain>
    </source>
</reference>
<gene>
    <name evidence="2" type="ORF">EWM62_00275</name>
</gene>
<dbReference type="InterPro" id="IPR036388">
    <property type="entry name" value="WH-like_DNA-bd_sf"/>
</dbReference>
<dbReference type="Pfam" id="PF01638">
    <property type="entry name" value="HxlR"/>
    <property type="match status" value="1"/>
</dbReference>
<dbReference type="PROSITE" id="PS51118">
    <property type="entry name" value="HTH_HXLR"/>
    <property type="match status" value="1"/>
</dbReference>
<evidence type="ECO:0000313" key="3">
    <source>
        <dbReference type="Proteomes" id="UP000293331"/>
    </source>
</evidence>
<evidence type="ECO:0000313" key="2">
    <source>
        <dbReference type="EMBL" id="RYU92555.1"/>
    </source>
</evidence>
<dbReference type="EMBL" id="SEWG01000001">
    <property type="protein sequence ID" value="RYU92555.1"/>
    <property type="molecule type" value="Genomic_DNA"/>
</dbReference>
<accession>A0A4Q5LSS4</accession>
<evidence type="ECO:0000259" key="1">
    <source>
        <dbReference type="PROSITE" id="PS51118"/>
    </source>
</evidence>
<dbReference type="OrthoDB" id="8231503at2"/>
<dbReference type="AlphaFoldDB" id="A0A4Q5LSS4"/>
<dbReference type="InterPro" id="IPR002577">
    <property type="entry name" value="HTH_HxlR"/>
</dbReference>
<comment type="caution">
    <text evidence="2">The sequence shown here is derived from an EMBL/GenBank/DDBJ whole genome shotgun (WGS) entry which is preliminary data.</text>
</comment>
<dbReference type="InterPro" id="IPR036390">
    <property type="entry name" value="WH_DNA-bd_sf"/>
</dbReference>
<name>A0A4Q5LSS4_9SPHI</name>
<dbReference type="Proteomes" id="UP000293331">
    <property type="component" value="Unassembled WGS sequence"/>
</dbReference>
<protein>
    <submittedName>
        <fullName evidence="2">Transcriptional regulator</fullName>
    </submittedName>
</protein>
<sequence>MSLAFKAVVRPWLVTRKVYPAMPPKMVYKLTDFGRSLIPVICVIGLWGDEHKSHLKTVFG</sequence>